<keyword evidence="3" id="KW-1003">Cell membrane</keyword>
<evidence type="ECO:0000256" key="3">
    <source>
        <dbReference type="ARBA" id="ARBA00022475"/>
    </source>
</evidence>
<keyword evidence="5 8" id="KW-0812">Transmembrane</keyword>
<evidence type="ECO:0000256" key="5">
    <source>
        <dbReference type="ARBA" id="ARBA00022692"/>
    </source>
</evidence>
<dbReference type="InterPro" id="IPR035906">
    <property type="entry name" value="MetI-like_sf"/>
</dbReference>
<evidence type="ECO:0000256" key="2">
    <source>
        <dbReference type="ARBA" id="ARBA00022448"/>
    </source>
</evidence>
<accession>A0A317P113</accession>
<dbReference type="Proteomes" id="UP000246410">
    <property type="component" value="Unassembled WGS sequence"/>
</dbReference>
<keyword evidence="2 8" id="KW-0813">Transport</keyword>
<dbReference type="PANTHER" id="PTHR43357">
    <property type="entry name" value="INNER MEMBRANE ABC TRANSPORTER PERMEASE PROTEIN YDCV"/>
    <property type="match status" value="1"/>
</dbReference>
<dbReference type="GO" id="GO:0055085">
    <property type="term" value="P:transmembrane transport"/>
    <property type="evidence" value="ECO:0007669"/>
    <property type="project" value="InterPro"/>
</dbReference>
<dbReference type="PANTHER" id="PTHR43357:SF4">
    <property type="entry name" value="INNER MEMBRANE ABC TRANSPORTER PERMEASE PROTEIN YDCV"/>
    <property type="match status" value="1"/>
</dbReference>
<gene>
    <name evidence="10" type="ORF">DFR69_101639</name>
</gene>
<feature type="transmembrane region" description="Helical" evidence="8">
    <location>
        <begin position="69"/>
        <end position="90"/>
    </location>
</feature>
<protein>
    <submittedName>
        <fullName evidence="10">ABC-type spermidine/putrescine transport system permease subunit II</fullName>
    </submittedName>
</protein>
<sequence length="267" mass="27269">MIVLLWTPRGKALVLAVFAVVVTVVFVAPIATVVAAALAGSWTGPLPSDLGFTNLGNALSGEQAASLSVSLQTALLASAVSLVVGTWAALASREAPGWLRKVTDAVFHLPVAVPSVAVGLGVLIAFNEQPLLLGGTKWIVILAHTVLVLAYAFSAVSAALDRLDPAYRQAAESLGAGPVRVLCQITLPLLLPALGAAAGLAVALSMGELGATIMVYPATWKTLPVSIFAQTDRGEVFDAAAGTTVLVAVTLVVLVVLGRVRGRAALR</sequence>
<reference evidence="10 11" key="1">
    <citation type="submission" date="2018-05" db="EMBL/GenBank/DDBJ databases">
        <title>Genomic Encyclopedia of Type Strains, Phase IV (KMG-IV): sequencing the most valuable type-strain genomes for metagenomic binning, comparative biology and taxonomic classification.</title>
        <authorList>
            <person name="Goeker M."/>
        </authorList>
    </citation>
    <scope>NUCLEOTIDE SEQUENCE [LARGE SCALE GENOMIC DNA]</scope>
    <source>
        <strain evidence="10 11">DSM 44717</strain>
    </source>
</reference>
<evidence type="ECO:0000256" key="8">
    <source>
        <dbReference type="RuleBase" id="RU363032"/>
    </source>
</evidence>
<evidence type="ECO:0000256" key="6">
    <source>
        <dbReference type="ARBA" id="ARBA00022989"/>
    </source>
</evidence>
<feature type="domain" description="ABC transmembrane type-1" evidence="9">
    <location>
        <begin position="67"/>
        <end position="258"/>
    </location>
</feature>
<dbReference type="GO" id="GO:0005886">
    <property type="term" value="C:plasma membrane"/>
    <property type="evidence" value="ECO:0007669"/>
    <property type="project" value="UniProtKB-SubCell"/>
</dbReference>
<dbReference type="AlphaFoldDB" id="A0A317P113"/>
<feature type="transmembrane region" description="Helical" evidence="8">
    <location>
        <begin position="236"/>
        <end position="257"/>
    </location>
</feature>
<comment type="similarity">
    <text evidence="8">Belongs to the binding-protein-dependent transport system permease family.</text>
</comment>
<feature type="transmembrane region" description="Helical" evidence="8">
    <location>
        <begin position="102"/>
        <end position="126"/>
    </location>
</feature>
<dbReference type="EMBL" id="QGTL01000001">
    <property type="protein sequence ID" value="PWV81299.1"/>
    <property type="molecule type" value="Genomic_DNA"/>
</dbReference>
<feature type="transmembrane region" description="Helical" evidence="8">
    <location>
        <begin position="189"/>
        <end position="216"/>
    </location>
</feature>
<dbReference type="PROSITE" id="PS50928">
    <property type="entry name" value="ABC_TM1"/>
    <property type="match status" value="1"/>
</dbReference>
<feature type="transmembrane region" description="Helical" evidence="8">
    <location>
        <begin position="138"/>
        <end position="160"/>
    </location>
</feature>
<comment type="caution">
    <text evidence="10">The sequence shown here is derived from an EMBL/GenBank/DDBJ whole genome shotgun (WGS) entry which is preliminary data.</text>
</comment>
<dbReference type="InterPro" id="IPR000515">
    <property type="entry name" value="MetI-like"/>
</dbReference>
<evidence type="ECO:0000256" key="1">
    <source>
        <dbReference type="ARBA" id="ARBA00004429"/>
    </source>
</evidence>
<evidence type="ECO:0000313" key="10">
    <source>
        <dbReference type="EMBL" id="PWV81299.1"/>
    </source>
</evidence>
<keyword evidence="6 8" id="KW-1133">Transmembrane helix</keyword>
<dbReference type="CDD" id="cd06261">
    <property type="entry name" value="TM_PBP2"/>
    <property type="match status" value="1"/>
</dbReference>
<evidence type="ECO:0000313" key="11">
    <source>
        <dbReference type="Proteomes" id="UP000246410"/>
    </source>
</evidence>
<dbReference type="SUPFAM" id="SSF161098">
    <property type="entry name" value="MetI-like"/>
    <property type="match status" value="1"/>
</dbReference>
<keyword evidence="11" id="KW-1185">Reference proteome</keyword>
<dbReference type="Gene3D" id="1.10.3720.10">
    <property type="entry name" value="MetI-like"/>
    <property type="match status" value="1"/>
</dbReference>
<keyword evidence="4" id="KW-0997">Cell inner membrane</keyword>
<keyword evidence="7 8" id="KW-0472">Membrane</keyword>
<name>A0A317P113_9NOCA</name>
<evidence type="ECO:0000256" key="7">
    <source>
        <dbReference type="ARBA" id="ARBA00023136"/>
    </source>
</evidence>
<feature type="transmembrane region" description="Helical" evidence="8">
    <location>
        <begin position="12"/>
        <end position="39"/>
    </location>
</feature>
<evidence type="ECO:0000256" key="4">
    <source>
        <dbReference type="ARBA" id="ARBA00022519"/>
    </source>
</evidence>
<organism evidence="10 11">
    <name type="scientific">Nocardia neocaledoniensis</name>
    <dbReference type="NCBI Taxonomy" id="236511"/>
    <lineage>
        <taxon>Bacteria</taxon>
        <taxon>Bacillati</taxon>
        <taxon>Actinomycetota</taxon>
        <taxon>Actinomycetes</taxon>
        <taxon>Mycobacteriales</taxon>
        <taxon>Nocardiaceae</taxon>
        <taxon>Nocardia</taxon>
    </lineage>
</organism>
<comment type="subcellular location">
    <subcellularLocation>
        <location evidence="1">Cell inner membrane</location>
        <topology evidence="1">Multi-pass membrane protein</topology>
    </subcellularLocation>
    <subcellularLocation>
        <location evidence="8">Cell membrane</location>
        <topology evidence="8">Multi-pass membrane protein</topology>
    </subcellularLocation>
</comment>
<dbReference type="Pfam" id="PF00528">
    <property type="entry name" value="BPD_transp_1"/>
    <property type="match status" value="1"/>
</dbReference>
<evidence type="ECO:0000259" key="9">
    <source>
        <dbReference type="PROSITE" id="PS50928"/>
    </source>
</evidence>
<proteinExistence type="inferred from homology"/>